<feature type="compositionally biased region" description="Basic and acidic residues" evidence="1">
    <location>
        <begin position="370"/>
        <end position="381"/>
    </location>
</feature>
<comment type="caution">
    <text evidence="2">The sequence shown here is derived from an EMBL/GenBank/DDBJ whole genome shotgun (WGS) entry which is preliminary data.</text>
</comment>
<name>A0A2T4GEP8_FUSCU</name>
<protein>
    <submittedName>
        <fullName evidence="2">Uncharacterized protein</fullName>
    </submittedName>
</protein>
<dbReference type="EMBL" id="PVEM01000027">
    <property type="protein sequence ID" value="PTD02048.1"/>
    <property type="molecule type" value="Genomic_DNA"/>
</dbReference>
<dbReference type="Proteomes" id="UP000241587">
    <property type="component" value="Unassembled WGS sequence"/>
</dbReference>
<keyword evidence="3" id="KW-1185">Reference proteome</keyword>
<gene>
    <name evidence="2" type="ORF">FCULG_00012948</name>
</gene>
<evidence type="ECO:0000313" key="2">
    <source>
        <dbReference type="EMBL" id="PTD02048.1"/>
    </source>
</evidence>
<evidence type="ECO:0000313" key="3">
    <source>
        <dbReference type="Proteomes" id="UP000241587"/>
    </source>
</evidence>
<evidence type="ECO:0000256" key="1">
    <source>
        <dbReference type="SAM" id="MobiDB-lite"/>
    </source>
</evidence>
<sequence>MSLALLLNGVEVTRERICQDGQACGSDEAPCMSEERVQRAKAEVKKWLNKLPKGSRDWQDKGPQTEGEFSALANQLTNVRWRDIPTDSISPHVSFATDEDQDMTEQDRRRLPYVDILKAFLSRHANELLDRNRPSEMHMAVLAAAAYVAVKKGVPAHRIDELANPNTIKVKDLRAGICKYLCILDTMERTAASIDGGVRVLATGCLLLPGPPFILSARSFGNDHFQLLKTAKKVGKVDDAGGGENAMVAGDIFVYLPDPRPYETRLHIAEIVHRLYAGRLTWVALLNGNIKVSYADRAGRLGEIKTILGPASAPARSTRPGRGRGMEQDAENDKQHDRGSGAEERQQSRPSLARPSPAQLSTTATQHKPIRFDELLRPYGS</sequence>
<dbReference type="AlphaFoldDB" id="A0A2T4GEP8"/>
<feature type="compositionally biased region" description="Basic and acidic residues" evidence="1">
    <location>
        <begin position="324"/>
        <end position="347"/>
    </location>
</feature>
<organism evidence="2 3">
    <name type="scientific">Fusarium culmorum</name>
    <dbReference type="NCBI Taxonomy" id="5516"/>
    <lineage>
        <taxon>Eukaryota</taxon>
        <taxon>Fungi</taxon>
        <taxon>Dikarya</taxon>
        <taxon>Ascomycota</taxon>
        <taxon>Pezizomycotina</taxon>
        <taxon>Sordariomycetes</taxon>
        <taxon>Hypocreomycetidae</taxon>
        <taxon>Hypocreales</taxon>
        <taxon>Nectriaceae</taxon>
        <taxon>Fusarium</taxon>
    </lineage>
</organism>
<proteinExistence type="predicted"/>
<accession>A0A2T4GEP8</accession>
<feature type="region of interest" description="Disordered" evidence="1">
    <location>
        <begin position="311"/>
        <end position="381"/>
    </location>
</feature>
<reference evidence="2 3" key="1">
    <citation type="submission" date="2018-02" db="EMBL/GenBank/DDBJ databases">
        <title>Fusarium culmorum secondary metabolites in fungal-bacterial-plant interactions.</title>
        <authorList>
            <person name="Schmidt R."/>
        </authorList>
    </citation>
    <scope>NUCLEOTIDE SEQUENCE [LARGE SCALE GENOMIC DNA]</scope>
    <source>
        <strain evidence="2 3">PV</strain>
    </source>
</reference>